<dbReference type="EMBL" id="LGTC01000001">
    <property type="protein sequence ID" value="KNY25471.1"/>
    <property type="molecule type" value="Genomic_DNA"/>
</dbReference>
<reference evidence="3" key="1">
    <citation type="submission" date="2015-07" db="EMBL/GenBank/DDBJ databases">
        <title>Near-Complete Genome Sequence of the Cellulolytic Bacterium Bacteroides (Pseudobacteroides) cellulosolvens ATCC 35603.</title>
        <authorList>
            <person name="Dassa B."/>
            <person name="Utturkar S.M."/>
            <person name="Klingeman D.M."/>
            <person name="Hurt R.A."/>
            <person name="Keller M."/>
            <person name="Xu J."/>
            <person name="Reddy Y.H.K."/>
            <person name="Borovok I."/>
            <person name="Grinberg I.R."/>
            <person name="Lamed R."/>
            <person name="Zhivin O."/>
            <person name="Bayer E.A."/>
            <person name="Brown S.D."/>
        </authorList>
    </citation>
    <scope>NUCLEOTIDE SEQUENCE [LARGE SCALE GENOMIC DNA]</scope>
    <source>
        <strain evidence="3">DSM 2933</strain>
    </source>
</reference>
<keyword evidence="3" id="KW-1185">Reference proteome</keyword>
<sequence length="78" mass="9135">MNRNKEVLLIDICIGFIFILIVLPLVYSFYGSLEVYPNDEQNSKVRIVMGAIVLILVIIELFFLSIRYKIVSKRNREK</sequence>
<proteinExistence type="predicted"/>
<evidence type="ECO:0000256" key="1">
    <source>
        <dbReference type="SAM" id="Phobius"/>
    </source>
</evidence>
<keyword evidence="1" id="KW-0812">Transmembrane</keyword>
<evidence type="ECO:0000313" key="3">
    <source>
        <dbReference type="Proteomes" id="UP000036923"/>
    </source>
</evidence>
<organism evidence="2 3">
    <name type="scientific">Pseudobacteroides cellulosolvens ATCC 35603 = DSM 2933</name>
    <dbReference type="NCBI Taxonomy" id="398512"/>
    <lineage>
        <taxon>Bacteria</taxon>
        <taxon>Bacillati</taxon>
        <taxon>Bacillota</taxon>
        <taxon>Clostridia</taxon>
        <taxon>Eubacteriales</taxon>
        <taxon>Oscillospiraceae</taxon>
        <taxon>Pseudobacteroides</taxon>
    </lineage>
</organism>
<accession>A0A0L6JHZ4</accession>
<comment type="caution">
    <text evidence="2">The sequence shown here is derived from an EMBL/GenBank/DDBJ whole genome shotgun (WGS) entry which is preliminary data.</text>
</comment>
<evidence type="ECO:0000313" key="2">
    <source>
        <dbReference type="EMBL" id="KNY25471.1"/>
    </source>
</evidence>
<name>A0A0L6JHZ4_9FIRM</name>
<keyword evidence="1" id="KW-0472">Membrane</keyword>
<dbReference type="AlphaFoldDB" id="A0A0L6JHZ4"/>
<feature type="transmembrane region" description="Helical" evidence="1">
    <location>
        <begin position="47"/>
        <end position="68"/>
    </location>
</feature>
<keyword evidence="1" id="KW-1133">Transmembrane helix</keyword>
<dbReference type="Proteomes" id="UP000036923">
    <property type="component" value="Unassembled WGS sequence"/>
</dbReference>
<protein>
    <submittedName>
        <fullName evidence="2">Uncharacterized protein</fullName>
    </submittedName>
</protein>
<feature type="transmembrane region" description="Helical" evidence="1">
    <location>
        <begin position="7"/>
        <end position="27"/>
    </location>
</feature>
<gene>
    <name evidence="2" type="ORF">Bccel_0731</name>
</gene>
<dbReference type="STRING" id="398512.Bccel_0731"/>